<dbReference type="GO" id="GO:0005525">
    <property type="term" value="F:GTP binding"/>
    <property type="evidence" value="ECO:0007669"/>
    <property type="project" value="InterPro"/>
</dbReference>
<feature type="domain" description="Dynamin-type G" evidence="5">
    <location>
        <begin position="49"/>
        <end position="338"/>
    </location>
</feature>
<evidence type="ECO:0000259" key="5">
    <source>
        <dbReference type="PROSITE" id="PS51718"/>
    </source>
</evidence>
<dbReference type="Pfam" id="PF01031">
    <property type="entry name" value="Dynamin_M"/>
    <property type="match status" value="1"/>
</dbReference>
<dbReference type="GO" id="GO:0003924">
    <property type="term" value="F:GTPase activity"/>
    <property type="evidence" value="ECO:0007669"/>
    <property type="project" value="InterPro"/>
</dbReference>
<evidence type="ECO:0000259" key="4">
    <source>
        <dbReference type="PROSITE" id="PS51388"/>
    </source>
</evidence>
<dbReference type="Pfam" id="PF00350">
    <property type="entry name" value="Dynamin_N"/>
    <property type="match status" value="1"/>
</dbReference>
<dbReference type="CDD" id="cd08771">
    <property type="entry name" value="DLP_1"/>
    <property type="match status" value="1"/>
</dbReference>
<evidence type="ECO:0000256" key="1">
    <source>
        <dbReference type="ARBA" id="ARBA00022741"/>
    </source>
</evidence>
<dbReference type="Gene3D" id="3.40.50.300">
    <property type="entry name" value="P-loop containing nucleotide triphosphate hydrolases"/>
    <property type="match status" value="1"/>
</dbReference>
<dbReference type="PROSITE" id="PS51388">
    <property type="entry name" value="GED"/>
    <property type="match status" value="1"/>
</dbReference>
<evidence type="ECO:0000313" key="6">
    <source>
        <dbReference type="EMBL" id="CEJ59758.1"/>
    </source>
</evidence>
<dbReference type="GO" id="GO:0005874">
    <property type="term" value="C:microtubule"/>
    <property type="evidence" value="ECO:0007669"/>
    <property type="project" value="TreeGrafter"/>
</dbReference>
<dbReference type="Proteomes" id="UP000042958">
    <property type="component" value="Unassembled WGS sequence"/>
</dbReference>
<evidence type="ECO:0008006" key="8">
    <source>
        <dbReference type="Google" id="ProtNLM"/>
    </source>
</evidence>
<keyword evidence="7" id="KW-1185">Reference proteome</keyword>
<evidence type="ECO:0000256" key="2">
    <source>
        <dbReference type="ARBA" id="ARBA00023134"/>
    </source>
</evidence>
<reference evidence="7" key="1">
    <citation type="journal article" date="2015" name="Genome Announc.">
        <title>Draft genome sequence of the fungus Penicillium brasilianum MG11.</title>
        <authorList>
            <person name="Horn F."/>
            <person name="Linde J."/>
            <person name="Mattern D.J."/>
            <person name="Walther G."/>
            <person name="Guthke R."/>
            <person name="Brakhage A.A."/>
            <person name="Valiante V."/>
        </authorList>
    </citation>
    <scope>NUCLEOTIDE SEQUENCE [LARGE SCALE GENOMIC DNA]</scope>
    <source>
        <strain evidence="7">MG11</strain>
    </source>
</reference>
<keyword evidence="2" id="KW-0342">GTP-binding</keyword>
<dbReference type="STRING" id="104259.A0A0F7TSJ7"/>
<dbReference type="OrthoDB" id="415706at2759"/>
<dbReference type="GO" id="GO:0005739">
    <property type="term" value="C:mitochondrion"/>
    <property type="evidence" value="ECO:0007669"/>
    <property type="project" value="TreeGrafter"/>
</dbReference>
<dbReference type="GO" id="GO:0008017">
    <property type="term" value="F:microtubule binding"/>
    <property type="evidence" value="ECO:0007669"/>
    <property type="project" value="TreeGrafter"/>
</dbReference>
<dbReference type="FunFam" id="3.40.50.300:FF:001425">
    <property type="entry name" value="Dynamin GTPase, putative"/>
    <property type="match status" value="1"/>
</dbReference>
<dbReference type="InterPro" id="IPR020850">
    <property type="entry name" value="GED_dom"/>
</dbReference>
<dbReference type="EMBL" id="CDHK01000007">
    <property type="protein sequence ID" value="CEJ59758.1"/>
    <property type="molecule type" value="Genomic_DNA"/>
</dbReference>
<dbReference type="InterPro" id="IPR000375">
    <property type="entry name" value="Dynamin_stalk"/>
</dbReference>
<dbReference type="GO" id="GO:0000266">
    <property type="term" value="P:mitochondrial fission"/>
    <property type="evidence" value="ECO:0007669"/>
    <property type="project" value="TreeGrafter"/>
</dbReference>
<sequence length="738" mass="82582">MVLSKSPHEAKDTSDDLPTDNISSGLSSLKTSHRLNQIDSVRALGVGDHIALPQLVVCGDQSAGKSSVLEGISGCPFPRQDGLCTRFSTEIVLRHNTAICRKAASLIPSPLRTPQEREEFASFSREFEDFNELPGIIQEASRLMGVRCSEFPDAPAFATDVLRLEVEGNTGLHLTLVDLPGLITVSENPKDIDMVRRLVDSYLESSRTIILAVIPATSDAETQTIIQRARHFDKDCIRTIGVITKPDLINKGTEERVARLAKNLDRTKLRHGFFLLKNPSPTELAEGITFQQRAQAESDFFSSPPWKAQGLDGTRVGIENLRRFLQEFLDNHIEQELPKVREEVYRLLKGLREEIAHLGPERSQPTQIRMFLTRVSTEFQSILKNGLEGNYDPRDGTFSTKDHVNTDCRLRAAIHTANEKFAEFIGMHGQQRKVIPDAPCDNDCTSDAANIATSVVAEDDCTSAGTEDETTQGGEVLVTKKEMLAWVKKMYLETRGRELPGNYNHSLLKGLFHAQSASWDKISRSHVDSIVALVTQYLSFVINSVLEDVTVREKVWKNVKIAFDKNIEASHEELGKLLQDEQGHPITYNHYYTDNIQKARHEGAKEHLENAVKNAILPSYHRSSNSTGFQVDISRLVDSLQARIEVNMVDRACSEALIDLDAYYKVAIKTFVDNVCRQVIERHILAPLPTVFDPTVVSGYSDEDLLRLAAESPQTSHRRVEALKLQRALKQSLQELSL</sequence>
<evidence type="ECO:0000313" key="7">
    <source>
        <dbReference type="Proteomes" id="UP000042958"/>
    </source>
</evidence>
<dbReference type="PANTHER" id="PTHR11566">
    <property type="entry name" value="DYNAMIN"/>
    <property type="match status" value="1"/>
</dbReference>
<accession>A0A0F7TSJ7</accession>
<dbReference type="InterPro" id="IPR022812">
    <property type="entry name" value="Dynamin"/>
</dbReference>
<feature type="domain" description="GED" evidence="4">
    <location>
        <begin position="653"/>
        <end position="738"/>
    </location>
</feature>
<feature type="compositionally biased region" description="Basic and acidic residues" evidence="3">
    <location>
        <begin position="1"/>
        <end position="14"/>
    </location>
</feature>
<dbReference type="AlphaFoldDB" id="A0A0F7TSJ7"/>
<dbReference type="PROSITE" id="PS51718">
    <property type="entry name" value="G_DYNAMIN_2"/>
    <property type="match status" value="1"/>
</dbReference>
<dbReference type="GO" id="GO:0016020">
    <property type="term" value="C:membrane"/>
    <property type="evidence" value="ECO:0007669"/>
    <property type="project" value="TreeGrafter"/>
</dbReference>
<dbReference type="SUPFAM" id="SSF52540">
    <property type="entry name" value="P-loop containing nucleoside triphosphate hydrolases"/>
    <property type="match status" value="1"/>
</dbReference>
<dbReference type="Gene3D" id="1.20.120.1240">
    <property type="entry name" value="Dynamin, middle domain"/>
    <property type="match status" value="1"/>
</dbReference>
<name>A0A0F7TSJ7_PENBI</name>
<dbReference type="GO" id="GO:0048312">
    <property type="term" value="P:intracellular distribution of mitochondria"/>
    <property type="evidence" value="ECO:0007669"/>
    <property type="project" value="TreeGrafter"/>
</dbReference>
<protein>
    <recommendedName>
        <fullName evidence="8">Dynamin GTPase</fullName>
    </recommendedName>
</protein>
<dbReference type="InterPro" id="IPR030381">
    <property type="entry name" value="G_DYNAMIN_dom"/>
</dbReference>
<organism evidence="6 7">
    <name type="scientific">Penicillium brasilianum</name>
    <dbReference type="NCBI Taxonomy" id="104259"/>
    <lineage>
        <taxon>Eukaryota</taxon>
        <taxon>Fungi</taxon>
        <taxon>Dikarya</taxon>
        <taxon>Ascomycota</taxon>
        <taxon>Pezizomycotina</taxon>
        <taxon>Eurotiomycetes</taxon>
        <taxon>Eurotiomycetidae</taxon>
        <taxon>Eurotiales</taxon>
        <taxon>Aspergillaceae</taxon>
        <taxon>Penicillium</taxon>
    </lineage>
</organism>
<dbReference type="InterPro" id="IPR045063">
    <property type="entry name" value="Dynamin_N"/>
</dbReference>
<evidence type="ECO:0000256" key="3">
    <source>
        <dbReference type="SAM" id="MobiDB-lite"/>
    </source>
</evidence>
<dbReference type="PANTHER" id="PTHR11566:SF21">
    <property type="entry name" value="DYNAMIN RELATED PROTEIN 1, ISOFORM A"/>
    <property type="match status" value="1"/>
</dbReference>
<dbReference type="GO" id="GO:0006897">
    <property type="term" value="P:endocytosis"/>
    <property type="evidence" value="ECO:0007669"/>
    <property type="project" value="TreeGrafter"/>
</dbReference>
<dbReference type="InterPro" id="IPR027417">
    <property type="entry name" value="P-loop_NTPase"/>
</dbReference>
<gene>
    <name evidence="6" type="ORF">PMG11_08367</name>
</gene>
<dbReference type="PRINTS" id="PR00195">
    <property type="entry name" value="DYNAMIN"/>
</dbReference>
<dbReference type="GO" id="GO:0016559">
    <property type="term" value="P:peroxisome fission"/>
    <property type="evidence" value="ECO:0007669"/>
    <property type="project" value="TreeGrafter"/>
</dbReference>
<dbReference type="SMART" id="SM00053">
    <property type="entry name" value="DYNc"/>
    <property type="match status" value="1"/>
</dbReference>
<keyword evidence="1" id="KW-0547">Nucleotide-binding</keyword>
<feature type="region of interest" description="Disordered" evidence="3">
    <location>
        <begin position="1"/>
        <end position="25"/>
    </location>
</feature>
<proteinExistence type="predicted"/>
<dbReference type="InterPro" id="IPR001401">
    <property type="entry name" value="Dynamin_GTPase"/>
</dbReference>